<dbReference type="KEGG" id="hro:HELRODRAFT_194231"/>
<reference evidence="4" key="1">
    <citation type="submission" date="2012-12" db="EMBL/GenBank/DDBJ databases">
        <authorList>
            <person name="Hellsten U."/>
            <person name="Grimwood J."/>
            <person name="Chapman J.A."/>
            <person name="Shapiro H."/>
            <person name="Aerts A."/>
            <person name="Otillar R.P."/>
            <person name="Terry A.Y."/>
            <person name="Boore J.L."/>
            <person name="Simakov O."/>
            <person name="Marletaz F."/>
            <person name="Cho S.-J."/>
            <person name="Edsinger-Gonzales E."/>
            <person name="Havlak P."/>
            <person name="Kuo D.-H."/>
            <person name="Larsson T."/>
            <person name="Lv J."/>
            <person name="Arendt D."/>
            <person name="Savage R."/>
            <person name="Osoegawa K."/>
            <person name="de Jong P."/>
            <person name="Lindberg D.R."/>
            <person name="Seaver E.C."/>
            <person name="Weisblat D.A."/>
            <person name="Putnam N.H."/>
            <person name="Grigoriev I.V."/>
            <person name="Rokhsar D.S."/>
        </authorList>
    </citation>
    <scope>NUCLEOTIDE SEQUENCE</scope>
</reference>
<feature type="region of interest" description="Disordered" evidence="1">
    <location>
        <begin position="320"/>
        <end position="425"/>
    </location>
</feature>
<accession>T1FVU3</accession>
<proteinExistence type="predicted"/>
<feature type="compositionally biased region" description="Low complexity" evidence="1">
    <location>
        <begin position="470"/>
        <end position="483"/>
    </location>
</feature>
<dbReference type="OrthoDB" id="10672205at2759"/>
<dbReference type="EMBL" id="KB097640">
    <property type="protein sequence ID" value="ESN92533.1"/>
    <property type="molecule type" value="Genomic_DNA"/>
</dbReference>
<gene>
    <name evidence="3" type="primary">20212939</name>
    <name evidence="2" type="ORF">HELRODRAFT_194231</name>
</gene>
<organism evidence="3 4">
    <name type="scientific">Helobdella robusta</name>
    <name type="common">Californian leech</name>
    <dbReference type="NCBI Taxonomy" id="6412"/>
    <lineage>
        <taxon>Eukaryota</taxon>
        <taxon>Metazoa</taxon>
        <taxon>Spiralia</taxon>
        <taxon>Lophotrochozoa</taxon>
        <taxon>Annelida</taxon>
        <taxon>Clitellata</taxon>
        <taxon>Hirudinea</taxon>
        <taxon>Rhynchobdellida</taxon>
        <taxon>Glossiphoniidae</taxon>
        <taxon>Helobdella</taxon>
    </lineage>
</organism>
<dbReference type="RefSeq" id="XP_009029458.1">
    <property type="nucleotide sequence ID" value="XM_009031210.1"/>
</dbReference>
<protein>
    <submittedName>
        <fullName evidence="2 3">Uncharacterized protein</fullName>
    </submittedName>
</protein>
<dbReference type="EMBL" id="AMQM01007573">
    <property type="status" value="NOT_ANNOTATED_CDS"/>
    <property type="molecule type" value="Genomic_DNA"/>
</dbReference>
<evidence type="ECO:0000313" key="3">
    <source>
        <dbReference type="EnsemblMetazoa" id="HelroP194231"/>
    </source>
</evidence>
<dbReference type="InParanoid" id="T1FVU3"/>
<dbReference type="GeneID" id="20212939"/>
<feature type="region of interest" description="Disordered" evidence="1">
    <location>
        <begin position="63"/>
        <end position="104"/>
    </location>
</feature>
<feature type="compositionally biased region" description="Polar residues" evidence="1">
    <location>
        <begin position="377"/>
        <end position="405"/>
    </location>
</feature>
<evidence type="ECO:0000313" key="2">
    <source>
        <dbReference type="EMBL" id="ESN92533.1"/>
    </source>
</evidence>
<feature type="compositionally biased region" description="Gly residues" evidence="1">
    <location>
        <begin position="65"/>
        <end position="90"/>
    </location>
</feature>
<evidence type="ECO:0000313" key="4">
    <source>
        <dbReference type="Proteomes" id="UP000015101"/>
    </source>
</evidence>
<feature type="region of interest" description="Disordered" evidence="1">
    <location>
        <begin position="150"/>
        <end position="169"/>
    </location>
</feature>
<dbReference type="Proteomes" id="UP000015101">
    <property type="component" value="Unassembled WGS sequence"/>
</dbReference>
<dbReference type="AlphaFoldDB" id="T1FVU3"/>
<evidence type="ECO:0000256" key="1">
    <source>
        <dbReference type="SAM" id="MobiDB-lite"/>
    </source>
</evidence>
<dbReference type="EnsemblMetazoa" id="HelroT194231">
    <property type="protein sequence ID" value="HelroP194231"/>
    <property type="gene ID" value="HelroG194231"/>
</dbReference>
<reference evidence="2 4" key="2">
    <citation type="journal article" date="2013" name="Nature">
        <title>Insights into bilaterian evolution from three spiralian genomes.</title>
        <authorList>
            <person name="Simakov O."/>
            <person name="Marletaz F."/>
            <person name="Cho S.J."/>
            <person name="Edsinger-Gonzales E."/>
            <person name="Havlak P."/>
            <person name="Hellsten U."/>
            <person name="Kuo D.H."/>
            <person name="Larsson T."/>
            <person name="Lv J."/>
            <person name="Arendt D."/>
            <person name="Savage R."/>
            <person name="Osoegawa K."/>
            <person name="de Jong P."/>
            <person name="Grimwood J."/>
            <person name="Chapman J.A."/>
            <person name="Shapiro H."/>
            <person name="Aerts A."/>
            <person name="Otillar R.P."/>
            <person name="Terry A.Y."/>
            <person name="Boore J.L."/>
            <person name="Grigoriev I.V."/>
            <person name="Lindberg D.R."/>
            <person name="Seaver E.C."/>
            <person name="Weisblat D.A."/>
            <person name="Putnam N.H."/>
            <person name="Rokhsar D.S."/>
        </authorList>
    </citation>
    <scope>NUCLEOTIDE SEQUENCE</scope>
</reference>
<keyword evidence="4" id="KW-1185">Reference proteome</keyword>
<sequence length="521" mass="56769">MTYATYGLPRYVIAILHIMEAHKDCLKWTVSERSHKLSLTLTWDFKFRDGKVKKTFWEKLQKTLKGGGSNNSGGSGGSGSTPGVSGGTKSGSGSNSGSKMNVDELTSEIPRNLIRFIKHLEMETKEEERGLQMARQSLQRASQQRLNNIGTNNMGSNKTNQHQSSSALKRQQRWSRYSLQSLPVRYQSNSQTHLARLNDANTNVNVNQHVVGSGGQKQTSGYKQAVQNQRYNAMKSFASYHQLPTRDILSPYHGEWPDGSFEASSDPVDDGCVAPENIIASGGPAAVQIRSKSGGGHRINFNQMTNVAWTNGRGLKTVSGIGPEQNDMISLKPVRQPPETSSASCRGDDLDDDSEFNETSIHAGPSNIRRTDKRHTNVTNHKATSGNISSNATRKQSHPSRISTNSEHRRSTSVGSSSGGGGAVRGVTTARRREMSSAPLSANNQISSNKLKEVLTSMASHCPLMPQTNSAAAAVTSDSDSASELQSDEDDSERKQTVNQTVIRCLDSCDKILFRHSTTIT</sequence>
<dbReference type="HOGENOM" id="CLU_523041_0_0_1"/>
<feature type="region of interest" description="Disordered" evidence="1">
    <location>
        <begin position="468"/>
        <end position="497"/>
    </location>
</feature>
<name>T1FVU3_HELRO</name>
<reference evidence="3" key="3">
    <citation type="submission" date="2015-06" db="UniProtKB">
        <authorList>
            <consortium name="EnsemblMetazoa"/>
        </authorList>
    </citation>
    <scope>IDENTIFICATION</scope>
</reference>
<dbReference type="CTD" id="20212939"/>